<evidence type="ECO:0000313" key="1">
    <source>
        <dbReference type="EMBL" id="KIL63737.1"/>
    </source>
</evidence>
<evidence type="ECO:0000313" key="2">
    <source>
        <dbReference type="Proteomes" id="UP000054549"/>
    </source>
</evidence>
<dbReference type="AlphaFoldDB" id="A0A0C2WQ00"/>
<dbReference type="Proteomes" id="UP000054549">
    <property type="component" value="Unassembled WGS sequence"/>
</dbReference>
<gene>
    <name evidence="1" type="ORF">M378DRAFT_656495</name>
</gene>
<sequence>MQCDVTAPSQVPNHRFFQPCPSRLPYHQISVCSRIQMEKLNRMCQGNLRVQEYTAELKLLYRTIETISEREMVRHYLEYR</sequence>
<proteinExistence type="predicted"/>
<accession>A0A0C2WQ00</accession>
<dbReference type="InParanoid" id="A0A0C2WQ00"/>
<reference evidence="1 2" key="1">
    <citation type="submission" date="2014-04" db="EMBL/GenBank/DDBJ databases">
        <title>Evolutionary Origins and Diversification of the Mycorrhizal Mutualists.</title>
        <authorList>
            <consortium name="DOE Joint Genome Institute"/>
            <consortium name="Mycorrhizal Genomics Consortium"/>
            <person name="Kohler A."/>
            <person name="Kuo A."/>
            <person name="Nagy L.G."/>
            <person name="Floudas D."/>
            <person name="Copeland A."/>
            <person name="Barry K.W."/>
            <person name="Cichocki N."/>
            <person name="Veneault-Fourrey C."/>
            <person name="LaButti K."/>
            <person name="Lindquist E.A."/>
            <person name="Lipzen A."/>
            <person name="Lundell T."/>
            <person name="Morin E."/>
            <person name="Murat C."/>
            <person name="Riley R."/>
            <person name="Ohm R."/>
            <person name="Sun H."/>
            <person name="Tunlid A."/>
            <person name="Henrissat B."/>
            <person name="Grigoriev I.V."/>
            <person name="Hibbett D.S."/>
            <person name="Martin F."/>
        </authorList>
    </citation>
    <scope>NUCLEOTIDE SEQUENCE [LARGE SCALE GENOMIC DNA]</scope>
    <source>
        <strain evidence="1 2">Koide BX008</strain>
    </source>
</reference>
<dbReference type="HOGENOM" id="CLU_2589227_0_0_1"/>
<organism evidence="1 2">
    <name type="scientific">Amanita muscaria (strain Koide BX008)</name>
    <dbReference type="NCBI Taxonomy" id="946122"/>
    <lineage>
        <taxon>Eukaryota</taxon>
        <taxon>Fungi</taxon>
        <taxon>Dikarya</taxon>
        <taxon>Basidiomycota</taxon>
        <taxon>Agaricomycotina</taxon>
        <taxon>Agaricomycetes</taxon>
        <taxon>Agaricomycetidae</taxon>
        <taxon>Agaricales</taxon>
        <taxon>Pluteineae</taxon>
        <taxon>Amanitaceae</taxon>
        <taxon>Amanita</taxon>
    </lineage>
</organism>
<name>A0A0C2WQ00_AMAMK</name>
<protein>
    <submittedName>
        <fullName evidence="1">Uncharacterized protein</fullName>
    </submittedName>
</protein>
<keyword evidence="2" id="KW-1185">Reference proteome</keyword>
<dbReference type="EMBL" id="KN818256">
    <property type="protein sequence ID" value="KIL63737.1"/>
    <property type="molecule type" value="Genomic_DNA"/>
</dbReference>
<dbReference type="OrthoDB" id="3205788at2759"/>